<reference evidence="1 2" key="1">
    <citation type="submission" date="2020-04" db="EMBL/GenBank/DDBJ databases">
        <title>Genome sequencing of novel species.</title>
        <authorList>
            <person name="Heo J."/>
            <person name="Kim S.-J."/>
            <person name="Kim J.-S."/>
            <person name="Hong S.-B."/>
            <person name="Kwon S.-W."/>
        </authorList>
    </citation>
    <scope>NUCLEOTIDE SEQUENCE [LARGE SCALE GENOMIC DNA]</scope>
    <source>
        <strain evidence="1 2">GN2-R2</strain>
    </source>
</reference>
<evidence type="ECO:0000313" key="1">
    <source>
        <dbReference type="EMBL" id="QJD99092.1"/>
    </source>
</evidence>
<accession>A0A7Z2VTB2</accession>
<dbReference type="KEGG" id="mfy:HH212_02780"/>
<protein>
    <recommendedName>
        <fullName evidence="3">Immunity protein 72 domain-containing protein</fullName>
    </recommendedName>
</protein>
<dbReference type="AlphaFoldDB" id="A0A7Z2VTB2"/>
<keyword evidence="2" id="KW-1185">Reference proteome</keyword>
<proteinExistence type="predicted"/>
<dbReference type="RefSeq" id="WP_169433989.1">
    <property type="nucleotide sequence ID" value="NZ_CP051685.1"/>
</dbReference>
<gene>
    <name evidence="1" type="ORF">HH212_02780</name>
</gene>
<dbReference type="Proteomes" id="UP000502415">
    <property type="component" value="Chromosome"/>
</dbReference>
<name>A0A7Z2VTB2_9BURK</name>
<dbReference type="EMBL" id="CP051685">
    <property type="protein sequence ID" value="QJD99092.1"/>
    <property type="molecule type" value="Genomic_DNA"/>
</dbReference>
<sequence>MRNMQLEAAVWNLFTSPAFYESAALECEEMMNWFGKLAVDREVANFGRNNQIFDTFKRMARDFRRGAELVELGDYQLIWKVSGFVAGDARGMLEQPLQSWMSQAEYKEFESIRIGKLLKFDNAINHALNNAFYGAQGFFNPNPDCPERSDDDDGFPGDGIIKRYRSVVEWYKNIRGWELPDPLPEYVIDKSISCRTGDEVPWTGVWYPATGLEKHSLTFAIKGLRMQPVYRIVKTTEELSTPEYMFPPPQTVAVETVWHPVVPSVRKAPANDELWAKAGQPCPKAGMWQPTDPGVAPRAYEAGMPMADLKSAYGITVWRWMSER</sequence>
<organism evidence="1 2">
    <name type="scientific">Massilia forsythiae</name>
    <dbReference type="NCBI Taxonomy" id="2728020"/>
    <lineage>
        <taxon>Bacteria</taxon>
        <taxon>Pseudomonadati</taxon>
        <taxon>Pseudomonadota</taxon>
        <taxon>Betaproteobacteria</taxon>
        <taxon>Burkholderiales</taxon>
        <taxon>Oxalobacteraceae</taxon>
        <taxon>Telluria group</taxon>
        <taxon>Massilia</taxon>
    </lineage>
</organism>
<evidence type="ECO:0008006" key="3">
    <source>
        <dbReference type="Google" id="ProtNLM"/>
    </source>
</evidence>
<evidence type="ECO:0000313" key="2">
    <source>
        <dbReference type="Proteomes" id="UP000502415"/>
    </source>
</evidence>